<keyword evidence="1" id="KW-0539">Nucleus</keyword>
<dbReference type="CDD" id="cd00067">
    <property type="entry name" value="GAL4"/>
    <property type="match status" value="1"/>
</dbReference>
<protein>
    <submittedName>
        <fullName evidence="5">C6 transcription factor</fullName>
    </submittedName>
</protein>
<comment type="caution">
    <text evidence="5">The sequence shown here is derived from an EMBL/GenBank/DDBJ whole genome shotgun (WGS) entry which is preliminary data.</text>
</comment>
<reference evidence="5" key="1">
    <citation type="journal article" date="2023" name="Mol. Phylogenet. Evol.">
        <title>Genome-scale phylogeny and comparative genomics of the fungal order Sordariales.</title>
        <authorList>
            <person name="Hensen N."/>
            <person name="Bonometti L."/>
            <person name="Westerberg I."/>
            <person name="Brannstrom I.O."/>
            <person name="Guillou S."/>
            <person name="Cros-Aarteil S."/>
            <person name="Calhoun S."/>
            <person name="Haridas S."/>
            <person name="Kuo A."/>
            <person name="Mondo S."/>
            <person name="Pangilinan J."/>
            <person name="Riley R."/>
            <person name="LaButti K."/>
            <person name="Andreopoulos B."/>
            <person name="Lipzen A."/>
            <person name="Chen C."/>
            <person name="Yan M."/>
            <person name="Daum C."/>
            <person name="Ng V."/>
            <person name="Clum A."/>
            <person name="Steindorff A."/>
            <person name="Ohm R.A."/>
            <person name="Martin F."/>
            <person name="Silar P."/>
            <person name="Natvig D.O."/>
            <person name="Lalanne C."/>
            <person name="Gautier V."/>
            <person name="Ament-Velasquez S.L."/>
            <person name="Kruys A."/>
            <person name="Hutchinson M.I."/>
            <person name="Powell A.J."/>
            <person name="Barry K."/>
            <person name="Miller A.N."/>
            <person name="Grigoriev I.V."/>
            <person name="Debuchy R."/>
            <person name="Gladieux P."/>
            <person name="Hiltunen Thoren M."/>
            <person name="Johannesson H."/>
        </authorList>
    </citation>
    <scope>NUCLEOTIDE SEQUENCE</scope>
    <source>
        <strain evidence="5">CBS 232.78</strain>
    </source>
</reference>
<feature type="domain" description="Zn(2)-C6 fungal-type" evidence="4">
    <location>
        <begin position="31"/>
        <end position="61"/>
    </location>
</feature>
<keyword evidence="3" id="KW-0812">Transmembrane</keyword>
<dbReference type="PRINTS" id="PR00755">
    <property type="entry name" value="AFLATOXINBRP"/>
</dbReference>
<feature type="region of interest" description="Disordered" evidence="2">
    <location>
        <begin position="1"/>
        <end position="31"/>
    </location>
</feature>
<dbReference type="InterPro" id="IPR021858">
    <property type="entry name" value="Fun_TF"/>
</dbReference>
<feature type="compositionally biased region" description="Polar residues" evidence="2">
    <location>
        <begin position="114"/>
        <end position="126"/>
    </location>
</feature>
<feature type="region of interest" description="Disordered" evidence="2">
    <location>
        <begin position="94"/>
        <end position="126"/>
    </location>
</feature>
<dbReference type="GO" id="GO:0000981">
    <property type="term" value="F:DNA-binding transcription factor activity, RNA polymerase II-specific"/>
    <property type="evidence" value="ECO:0007669"/>
    <property type="project" value="InterPro"/>
</dbReference>
<name>A0AAE0NX34_9PEZI</name>
<feature type="transmembrane region" description="Helical" evidence="3">
    <location>
        <begin position="557"/>
        <end position="579"/>
    </location>
</feature>
<evidence type="ECO:0000313" key="6">
    <source>
        <dbReference type="Proteomes" id="UP001285441"/>
    </source>
</evidence>
<keyword evidence="3" id="KW-0472">Membrane</keyword>
<dbReference type="PROSITE" id="PS00463">
    <property type="entry name" value="ZN2_CY6_FUNGAL_1"/>
    <property type="match status" value="1"/>
</dbReference>
<dbReference type="PROSITE" id="PS50048">
    <property type="entry name" value="ZN2_CY6_FUNGAL_2"/>
    <property type="match status" value="1"/>
</dbReference>
<sequence length="623" mass="69266">MDDTQETSGAGGSGTEPERKARRSHRKSRYGCTKCKERRIKCDELKPKCSRCNKMNLTCQYPKRQPEGVLGSDESWLLIDEQIDPLLLQLDSSARSPVSPDSSCHSSAAAGSPLPSTSNGPSSQSLMLLPAQGRRFDSPLRSPVAQALPPVEYDLFKHYLEHTSKDMTVDEGDQYTLQIGIPNLACQSKPLMRSVLALAAACKCSDIIAQPYVSHQDRSQVIELVSLGHDYHMESLREIQATLTEARQYDNVLANAIMMGMYGSASHSVRIWLVKTASLDDPPLDHLIPRHSQWITFYRAVDLAYIGLLHDTPHVDDTMRLSPSRSLMDPALTGNTNAQMRYEYKVLSRVDLPRTSPISHVLSPILAATVGSALARLREKGSEIAVIVQASEDGVMGNHYQGNHYQGDPNNLPTAHGNSDVQACITALAVFSSVVTATFPVEGSSAATAAAHRNSFAADLESIDPLGRLAEVSPWLRTFTARATFMLPSRVPRRLIVSFIHKVPTRYLSMVEEMLGIIRNQNAPGENDDVEMKWGGSWTSSIRPEPSLAHQLAIDIFAHWLVLVILLDNVWWIGGIGAWELGRIVSIRKDERWANCLWNVDQDWWPESMFEVNRQLEKHRTDN</sequence>
<dbReference type="EMBL" id="JAULSW010000002">
    <property type="protein sequence ID" value="KAK3389403.1"/>
    <property type="molecule type" value="Genomic_DNA"/>
</dbReference>
<evidence type="ECO:0000256" key="3">
    <source>
        <dbReference type="SAM" id="Phobius"/>
    </source>
</evidence>
<dbReference type="PANTHER" id="PTHR47657">
    <property type="entry name" value="STEROL REGULATORY ELEMENT-BINDING PROTEIN ECM22"/>
    <property type="match status" value="1"/>
</dbReference>
<dbReference type="Pfam" id="PF00172">
    <property type="entry name" value="Zn_clus"/>
    <property type="match status" value="1"/>
</dbReference>
<feature type="compositionally biased region" description="Basic residues" evidence="2">
    <location>
        <begin position="20"/>
        <end position="29"/>
    </location>
</feature>
<dbReference type="InterPro" id="IPR001138">
    <property type="entry name" value="Zn2Cys6_DnaBD"/>
</dbReference>
<accession>A0AAE0NX34</accession>
<gene>
    <name evidence="5" type="ORF">B0H63DRAFT_507000</name>
</gene>
<evidence type="ECO:0000256" key="2">
    <source>
        <dbReference type="SAM" id="MobiDB-lite"/>
    </source>
</evidence>
<keyword evidence="3" id="KW-1133">Transmembrane helix</keyword>
<dbReference type="SMART" id="SM00066">
    <property type="entry name" value="GAL4"/>
    <property type="match status" value="1"/>
</dbReference>
<dbReference type="GO" id="GO:0008270">
    <property type="term" value="F:zinc ion binding"/>
    <property type="evidence" value="ECO:0007669"/>
    <property type="project" value="InterPro"/>
</dbReference>
<dbReference type="Proteomes" id="UP001285441">
    <property type="component" value="Unassembled WGS sequence"/>
</dbReference>
<dbReference type="SUPFAM" id="SSF57701">
    <property type="entry name" value="Zn2/Cys6 DNA-binding domain"/>
    <property type="match status" value="1"/>
</dbReference>
<organism evidence="5 6">
    <name type="scientific">Podospora didyma</name>
    <dbReference type="NCBI Taxonomy" id="330526"/>
    <lineage>
        <taxon>Eukaryota</taxon>
        <taxon>Fungi</taxon>
        <taxon>Dikarya</taxon>
        <taxon>Ascomycota</taxon>
        <taxon>Pezizomycotina</taxon>
        <taxon>Sordariomycetes</taxon>
        <taxon>Sordariomycetidae</taxon>
        <taxon>Sordariales</taxon>
        <taxon>Podosporaceae</taxon>
        <taxon>Podospora</taxon>
    </lineage>
</organism>
<dbReference type="InterPro" id="IPR052400">
    <property type="entry name" value="Zn2-C6_fungal_TF"/>
</dbReference>
<reference evidence="5" key="2">
    <citation type="submission" date="2023-06" db="EMBL/GenBank/DDBJ databases">
        <authorList>
            <consortium name="Lawrence Berkeley National Laboratory"/>
            <person name="Haridas S."/>
            <person name="Hensen N."/>
            <person name="Bonometti L."/>
            <person name="Westerberg I."/>
            <person name="Brannstrom I.O."/>
            <person name="Guillou S."/>
            <person name="Cros-Aarteil S."/>
            <person name="Calhoun S."/>
            <person name="Kuo A."/>
            <person name="Mondo S."/>
            <person name="Pangilinan J."/>
            <person name="Riley R."/>
            <person name="LaButti K."/>
            <person name="Andreopoulos B."/>
            <person name="Lipzen A."/>
            <person name="Chen C."/>
            <person name="Yanf M."/>
            <person name="Daum C."/>
            <person name="Ng V."/>
            <person name="Clum A."/>
            <person name="Steindorff A."/>
            <person name="Ohm R."/>
            <person name="Martin F."/>
            <person name="Silar P."/>
            <person name="Natvig D."/>
            <person name="Lalanne C."/>
            <person name="Gautier V."/>
            <person name="Ament-velasquez S.L."/>
            <person name="Kruys A."/>
            <person name="Hutchinson M.I."/>
            <person name="Powell A.J."/>
            <person name="Barry K."/>
            <person name="Miller A.N."/>
            <person name="Grigoriev I.V."/>
            <person name="Debuchy R."/>
            <person name="Gladieux P."/>
            <person name="Thoren M.H."/>
            <person name="Johannesson H."/>
        </authorList>
    </citation>
    <scope>NUCLEOTIDE SEQUENCE</scope>
    <source>
        <strain evidence="5">CBS 232.78</strain>
    </source>
</reference>
<feature type="compositionally biased region" description="Low complexity" evidence="2">
    <location>
        <begin position="94"/>
        <end position="110"/>
    </location>
</feature>
<dbReference type="PANTHER" id="PTHR47657:SF14">
    <property type="entry name" value="ZN(2)-C6 FUNGAL-TYPE DOMAIN-CONTAINING PROTEIN"/>
    <property type="match status" value="1"/>
</dbReference>
<dbReference type="InterPro" id="IPR036864">
    <property type="entry name" value="Zn2-C6_fun-type_DNA-bd_sf"/>
</dbReference>
<keyword evidence="6" id="KW-1185">Reference proteome</keyword>
<evidence type="ECO:0000259" key="4">
    <source>
        <dbReference type="PROSITE" id="PS50048"/>
    </source>
</evidence>
<dbReference type="Gene3D" id="4.10.240.10">
    <property type="entry name" value="Zn(2)-C6 fungal-type DNA-binding domain"/>
    <property type="match status" value="1"/>
</dbReference>
<proteinExistence type="predicted"/>
<evidence type="ECO:0000313" key="5">
    <source>
        <dbReference type="EMBL" id="KAK3389403.1"/>
    </source>
</evidence>
<dbReference type="Pfam" id="PF11951">
    <property type="entry name" value="Fungal_trans_2"/>
    <property type="match status" value="1"/>
</dbReference>
<evidence type="ECO:0000256" key="1">
    <source>
        <dbReference type="ARBA" id="ARBA00023242"/>
    </source>
</evidence>
<dbReference type="AlphaFoldDB" id="A0AAE0NX34"/>